<protein>
    <submittedName>
        <fullName evidence="2">DUF1971 domain-containing protein</fullName>
    </submittedName>
</protein>
<dbReference type="InterPro" id="IPR015392">
    <property type="entry name" value="TehB/YeaR-like_dom"/>
</dbReference>
<dbReference type="SUPFAM" id="SSF51197">
    <property type="entry name" value="Clavaminate synthase-like"/>
    <property type="match status" value="1"/>
</dbReference>
<evidence type="ECO:0000313" key="2">
    <source>
        <dbReference type="EMBL" id="UUR09321.1"/>
    </source>
</evidence>
<feature type="domain" description="TehB/YeaR-like" evidence="1">
    <location>
        <begin position="12"/>
        <end position="89"/>
    </location>
</feature>
<dbReference type="RefSeq" id="WP_249505088.1">
    <property type="nucleotide sequence ID" value="NZ_CP097253.1"/>
</dbReference>
<dbReference type="EMBL" id="CP097253">
    <property type="protein sequence ID" value="UUR09321.1"/>
    <property type="molecule type" value="Genomic_DNA"/>
</dbReference>
<evidence type="ECO:0000313" key="3">
    <source>
        <dbReference type="Proteomes" id="UP000831921"/>
    </source>
</evidence>
<keyword evidence="3" id="KW-1185">Reference proteome</keyword>
<dbReference type="InterPro" id="IPR014710">
    <property type="entry name" value="RmlC-like_jellyroll"/>
</dbReference>
<organism evidence="2 3">
    <name type="scientific">Sphingomonas glaciei</name>
    <dbReference type="NCBI Taxonomy" id="2938948"/>
    <lineage>
        <taxon>Bacteria</taxon>
        <taxon>Pseudomonadati</taxon>
        <taxon>Pseudomonadota</taxon>
        <taxon>Alphaproteobacteria</taxon>
        <taxon>Sphingomonadales</taxon>
        <taxon>Sphingomonadaceae</taxon>
        <taxon>Sphingomonas</taxon>
    </lineage>
</organism>
<name>A0ABY5MZ63_9SPHN</name>
<dbReference type="Proteomes" id="UP000831921">
    <property type="component" value="Chromosome"/>
</dbReference>
<reference evidence="2 3" key="1">
    <citation type="submission" date="2022-05" db="EMBL/GenBank/DDBJ databases">
        <title>S8-45 Sphingomonas ultraviolaceadurans.</title>
        <authorList>
            <person name="Liu Y."/>
        </authorList>
    </citation>
    <scope>NUCLEOTIDE SEQUENCE [LARGE SCALE GENOMIC DNA]</scope>
    <source>
        <strain evidence="2 3">S8-45</strain>
    </source>
</reference>
<sequence length="94" mass="10463">MNALPSGLEAYKRTPLFTEETVPAGLLKDHSTKDGTWGLIHVEEGCLRYVVTDPARPPSTVDLEPEGPAGVVEPTIVHRVEPLGPVRFWVEFWR</sequence>
<proteinExistence type="predicted"/>
<dbReference type="Gene3D" id="2.60.120.10">
    <property type="entry name" value="Jelly Rolls"/>
    <property type="match status" value="1"/>
</dbReference>
<gene>
    <name evidence="2" type="ORF">M1K48_06840</name>
</gene>
<evidence type="ECO:0000259" key="1">
    <source>
        <dbReference type="Pfam" id="PF09313"/>
    </source>
</evidence>
<dbReference type="Pfam" id="PF09313">
    <property type="entry name" value="TehB-like"/>
    <property type="match status" value="1"/>
</dbReference>
<accession>A0ABY5MZ63</accession>